<evidence type="ECO:0000313" key="4">
    <source>
        <dbReference type="Proteomes" id="UP000652567"/>
    </source>
</evidence>
<protein>
    <submittedName>
        <fullName evidence="3">HPP domain-containing protein</fullName>
    </submittedName>
</protein>
<evidence type="ECO:0000313" key="3">
    <source>
        <dbReference type="EMBL" id="MBE8717488.1"/>
    </source>
</evidence>
<keyword evidence="1" id="KW-0472">Membrane</keyword>
<feature type="transmembrane region" description="Helical" evidence="1">
    <location>
        <begin position="27"/>
        <end position="45"/>
    </location>
</feature>
<name>A0A928V2B8_9GAMM</name>
<feature type="transmembrane region" description="Helical" evidence="1">
    <location>
        <begin position="57"/>
        <end position="78"/>
    </location>
</feature>
<feature type="transmembrane region" description="Helical" evidence="1">
    <location>
        <begin position="84"/>
        <end position="104"/>
    </location>
</feature>
<dbReference type="PANTHER" id="PTHR33741:SF5">
    <property type="entry name" value="TRANSMEMBRANE PROTEIN DDB_G0269096-RELATED"/>
    <property type="match status" value="1"/>
</dbReference>
<dbReference type="RefSeq" id="WP_193909371.1">
    <property type="nucleotide sequence ID" value="NZ_PRDL01000001.1"/>
</dbReference>
<dbReference type="AlphaFoldDB" id="A0A928V2B8"/>
<keyword evidence="1" id="KW-0812">Transmembrane</keyword>
<organism evidence="3 4">
    <name type="scientific">Cellvibrio polysaccharolyticus</name>
    <dbReference type="NCBI Taxonomy" id="2082724"/>
    <lineage>
        <taxon>Bacteria</taxon>
        <taxon>Pseudomonadati</taxon>
        <taxon>Pseudomonadota</taxon>
        <taxon>Gammaproteobacteria</taxon>
        <taxon>Cellvibrionales</taxon>
        <taxon>Cellvibrionaceae</taxon>
        <taxon>Cellvibrio</taxon>
    </lineage>
</organism>
<dbReference type="Pfam" id="PF04982">
    <property type="entry name" value="TM_HPP"/>
    <property type="match status" value="1"/>
</dbReference>
<accession>A0A928V2B8</accession>
<keyword evidence="4" id="KW-1185">Reference proteome</keyword>
<evidence type="ECO:0000259" key="2">
    <source>
        <dbReference type="Pfam" id="PF04982"/>
    </source>
</evidence>
<evidence type="ECO:0000256" key="1">
    <source>
        <dbReference type="SAM" id="Phobius"/>
    </source>
</evidence>
<sequence>MRWREGLTECRQMLGIENNTTSHTEKIISGLGGLTGILAVYWITYTAFANAEAGTTAFVLMVTSMGASAVLLFAVPHGALSQPWAVFGGHIISAFIGVSCHLLIDNTPLAGAIAVGAAIAAMHYLRCIHPPGGATALAAVIGGSDVYAAGYHFLVMPVLVNVLAILATAILFNSLFPHRRYPAHLTRRQRKTVPVEPQTRQFDLTQEDFAAAMTKLDSYMDINSEALVELLELAKQQAEQRSTHPGQIVTGHYYSNGKLGSLWAVRRASAASEHGMSNSSNIHWKTVAGTGLGEEGVYSLEIFQAWARYPVVLQNGHWVRSDDQDADT</sequence>
<gene>
    <name evidence="3" type="ORF">C4F51_09830</name>
</gene>
<dbReference type="EMBL" id="PRDL01000001">
    <property type="protein sequence ID" value="MBE8717488.1"/>
    <property type="molecule type" value="Genomic_DNA"/>
</dbReference>
<reference evidence="3" key="1">
    <citation type="submission" date="2018-07" db="EMBL/GenBank/DDBJ databases">
        <title>Genome assembly of strain Ka43.</title>
        <authorList>
            <person name="Kukolya J."/>
            <person name="Nagy I."/>
            <person name="Horvath B."/>
            <person name="Toth A."/>
        </authorList>
    </citation>
    <scope>NUCLEOTIDE SEQUENCE</scope>
    <source>
        <strain evidence="3">KB43</strain>
    </source>
</reference>
<proteinExistence type="predicted"/>
<dbReference type="Proteomes" id="UP000652567">
    <property type="component" value="Unassembled WGS sequence"/>
</dbReference>
<keyword evidence="1" id="KW-1133">Transmembrane helix</keyword>
<feature type="transmembrane region" description="Helical" evidence="1">
    <location>
        <begin position="109"/>
        <end position="126"/>
    </location>
</feature>
<dbReference type="InterPro" id="IPR007065">
    <property type="entry name" value="HPP"/>
</dbReference>
<feature type="transmembrane region" description="Helical" evidence="1">
    <location>
        <begin position="146"/>
        <end position="172"/>
    </location>
</feature>
<feature type="domain" description="HPP transmembrane region" evidence="2">
    <location>
        <begin position="21"/>
        <end position="182"/>
    </location>
</feature>
<dbReference type="PANTHER" id="PTHR33741">
    <property type="entry name" value="TRANSMEMBRANE PROTEIN DDB_G0269096-RELATED"/>
    <property type="match status" value="1"/>
</dbReference>
<dbReference type="InterPro" id="IPR058581">
    <property type="entry name" value="TM_HPP"/>
</dbReference>
<comment type="caution">
    <text evidence="3">The sequence shown here is derived from an EMBL/GenBank/DDBJ whole genome shotgun (WGS) entry which is preliminary data.</text>
</comment>